<dbReference type="InterPro" id="IPR002903">
    <property type="entry name" value="RsmH"/>
</dbReference>
<dbReference type="PIRSF" id="PIRSF004486">
    <property type="entry name" value="MraW"/>
    <property type="match status" value="1"/>
</dbReference>
<dbReference type="InterPro" id="IPR029063">
    <property type="entry name" value="SAM-dependent_MTases_sf"/>
</dbReference>
<dbReference type="GO" id="GO:0005737">
    <property type="term" value="C:cytoplasm"/>
    <property type="evidence" value="ECO:0007669"/>
    <property type="project" value="UniProtKB-SubCell"/>
</dbReference>
<dbReference type="HAMAP" id="MF_01007">
    <property type="entry name" value="16SrRNA_methyltr_H"/>
    <property type="match status" value="1"/>
</dbReference>
<keyword evidence="2 6" id="KW-0698">rRNA processing</keyword>
<comment type="function">
    <text evidence="6">Specifically methylates the N4 position of cytidine in position 1402 (C1402) of 16S rRNA.</text>
</comment>
<keyword evidence="6" id="KW-0963">Cytoplasm</keyword>
<dbReference type="InterPro" id="IPR023397">
    <property type="entry name" value="SAM-dep_MeTrfase_MraW_recog"/>
</dbReference>
<dbReference type="PANTHER" id="PTHR11265:SF0">
    <property type="entry name" value="12S RRNA N4-METHYLCYTIDINE METHYLTRANSFERASE"/>
    <property type="match status" value="1"/>
</dbReference>
<name>A0AAE3EFC0_9SPIR</name>
<keyword evidence="4 6" id="KW-0808">Transferase</keyword>
<comment type="similarity">
    <text evidence="1 6">Belongs to the methyltransferase superfamily. RsmH family.</text>
</comment>
<dbReference type="Proteomes" id="UP001198163">
    <property type="component" value="Unassembled WGS sequence"/>
</dbReference>
<accession>A0AAE3EFC0</accession>
<sequence>MEIIHTSVLLQECLQYLAPDHGGSLMIDGTLGEGGHTEAFLTRYPDLHIIGIDADQKIQEKAKERLAQFGDRVSFYNGWSDVFFSEYPDAETKPDRILIDLGISLFHYEKSGRGFSFRSDEPLDMRLDPSYPQSAADLVNTMNETALADLIYQFGEERYSRRISKAICEKRGLSKFSTAKALADCIYSAVPGEYRHGRIHPATRTFQALRIAVNEELSRLPGLLSLALDVLAPNGKLGVITFHSLEDRIVKNYFRDMGKKCTCPPEVPICRCGGKAKVEVLTKKSVSPQEDEIRVNPPSRSARLRVVRKLSYEEENK</sequence>
<evidence type="ECO:0000256" key="2">
    <source>
        <dbReference type="ARBA" id="ARBA00022552"/>
    </source>
</evidence>
<gene>
    <name evidence="6 7" type="primary">rsmH</name>
    <name evidence="7" type="ORF">K7J14_00860</name>
</gene>
<dbReference type="GO" id="GO:0071424">
    <property type="term" value="F:rRNA (cytosine-N4-)-methyltransferase activity"/>
    <property type="evidence" value="ECO:0007669"/>
    <property type="project" value="UniProtKB-UniRule"/>
</dbReference>
<evidence type="ECO:0000256" key="6">
    <source>
        <dbReference type="HAMAP-Rule" id="MF_01007"/>
    </source>
</evidence>
<evidence type="ECO:0000313" key="7">
    <source>
        <dbReference type="EMBL" id="MCD1653257.1"/>
    </source>
</evidence>
<feature type="binding site" evidence="6">
    <location>
        <position position="84"/>
    </location>
    <ligand>
        <name>S-adenosyl-L-methionine</name>
        <dbReference type="ChEBI" id="CHEBI:59789"/>
    </ligand>
</feature>
<dbReference type="RefSeq" id="WP_230752173.1">
    <property type="nucleotide sequence ID" value="NZ_JAINWA010000001.1"/>
</dbReference>
<evidence type="ECO:0000256" key="5">
    <source>
        <dbReference type="ARBA" id="ARBA00022691"/>
    </source>
</evidence>
<evidence type="ECO:0000256" key="4">
    <source>
        <dbReference type="ARBA" id="ARBA00022679"/>
    </source>
</evidence>
<comment type="subcellular location">
    <subcellularLocation>
        <location evidence="6">Cytoplasm</location>
    </subcellularLocation>
</comment>
<evidence type="ECO:0000256" key="3">
    <source>
        <dbReference type="ARBA" id="ARBA00022603"/>
    </source>
</evidence>
<dbReference type="NCBIfam" id="TIGR00006">
    <property type="entry name" value="16S rRNA (cytosine(1402)-N(4))-methyltransferase RsmH"/>
    <property type="match status" value="1"/>
</dbReference>
<dbReference type="Gene3D" id="3.40.50.150">
    <property type="entry name" value="Vaccinia Virus protein VP39"/>
    <property type="match status" value="1"/>
</dbReference>
<proteinExistence type="inferred from homology"/>
<dbReference type="AlphaFoldDB" id="A0AAE3EFC0"/>
<dbReference type="SUPFAM" id="SSF53335">
    <property type="entry name" value="S-adenosyl-L-methionine-dependent methyltransferases"/>
    <property type="match status" value="1"/>
</dbReference>
<keyword evidence="3 6" id="KW-0489">Methyltransferase</keyword>
<dbReference type="Gene3D" id="1.10.150.170">
    <property type="entry name" value="Putative methyltransferase TM0872, insert domain"/>
    <property type="match status" value="1"/>
</dbReference>
<dbReference type="EMBL" id="JAINWA010000001">
    <property type="protein sequence ID" value="MCD1653257.1"/>
    <property type="molecule type" value="Genomic_DNA"/>
</dbReference>
<dbReference type="EC" id="2.1.1.199" evidence="6"/>
<reference evidence="7" key="1">
    <citation type="submission" date="2021-08" db="EMBL/GenBank/DDBJ databases">
        <title>Comparative analyses of Brucepasteria parasyntrophica and Teretinema zuelzerae.</title>
        <authorList>
            <person name="Song Y."/>
            <person name="Brune A."/>
        </authorList>
    </citation>
    <scope>NUCLEOTIDE SEQUENCE</scope>
    <source>
        <strain evidence="7">DSM 1903</strain>
    </source>
</reference>
<evidence type="ECO:0000313" key="8">
    <source>
        <dbReference type="Proteomes" id="UP001198163"/>
    </source>
</evidence>
<dbReference type="SUPFAM" id="SSF81799">
    <property type="entry name" value="Putative methyltransferase TM0872, insert domain"/>
    <property type="match status" value="1"/>
</dbReference>
<feature type="binding site" evidence="6">
    <location>
        <position position="107"/>
    </location>
    <ligand>
        <name>S-adenosyl-L-methionine</name>
        <dbReference type="ChEBI" id="CHEBI:59789"/>
    </ligand>
</feature>
<keyword evidence="5 6" id="KW-0949">S-adenosyl-L-methionine</keyword>
<comment type="caution">
    <text evidence="7">The sequence shown here is derived from an EMBL/GenBank/DDBJ whole genome shotgun (WGS) entry which is preliminary data.</text>
</comment>
<feature type="binding site" evidence="6">
    <location>
        <begin position="34"/>
        <end position="36"/>
    </location>
    <ligand>
        <name>S-adenosyl-L-methionine</name>
        <dbReference type="ChEBI" id="CHEBI:59789"/>
    </ligand>
</feature>
<dbReference type="Pfam" id="PF01795">
    <property type="entry name" value="Methyltransf_5"/>
    <property type="match status" value="1"/>
</dbReference>
<organism evidence="7 8">
    <name type="scientific">Teretinema zuelzerae</name>
    <dbReference type="NCBI Taxonomy" id="156"/>
    <lineage>
        <taxon>Bacteria</taxon>
        <taxon>Pseudomonadati</taxon>
        <taxon>Spirochaetota</taxon>
        <taxon>Spirochaetia</taxon>
        <taxon>Spirochaetales</taxon>
        <taxon>Treponemataceae</taxon>
        <taxon>Teretinema</taxon>
    </lineage>
</organism>
<feature type="binding site" evidence="6">
    <location>
        <position position="100"/>
    </location>
    <ligand>
        <name>S-adenosyl-L-methionine</name>
        <dbReference type="ChEBI" id="CHEBI:59789"/>
    </ligand>
</feature>
<comment type="catalytic activity">
    <reaction evidence="6">
        <text>cytidine(1402) in 16S rRNA + S-adenosyl-L-methionine = N(4)-methylcytidine(1402) in 16S rRNA + S-adenosyl-L-homocysteine + H(+)</text>
        <dbReference type="Rhea" id="RHEA:42928"/>
        <dbReference type="Rhea" id="RHEA-COMP:10286"/>
        <dbReference type="Rhea" id="RHEA-COMP:10287"/>
        <dbReference type="ChEBI" id="CHEBI:15378"/>
        <dbReference type="ChEBI" id="CHEBI:57856"/>
        <dbReference type="ChEBI" id="CHEBI:59789"/>
        <dbReference type="ChEBI" id="CHEBI:74506"/>
        <dbReference type="ChEBI" id="CHEBI:82748"/>
        <dbReference type="EC" id="2.1.1.199"/>
    </reaction>
</comment>
<feature type="binding site" evidence="6">
    <location>
        <position position="53"/>
    </location>
    <ligand>
        <name>S-adenosyl-L-methionine</name>
        <dbReference type="ChEBI" id="CHEBI:59789"/>
    </ligand>
</feature>
<dbReference type="PANTHER" id="PTHR11265">
    <property type="entry name" value="S-ADENOSYL-METHYLTRANSFERASE MRAW"/>
    <property type="match status" value="1"/>
</dbReference>
<protein>
    <recommendedName>
        <fullName evidence="6">Ribosomal RNA small subunit methyltransferase H</fullName>
        <ecNumber evidence="6">2.1.1.199</ecNumber>
    </recommendedName>
    <alternativeName>
        <fullName evidence="6">16S rRNA m(4)C1402 methyltransferase</fullName>
    </alternativeName>
    <alternativeName>
        <fullName evidence="6">rRNA (cytosine-N(4)-)-methyltransferase RsmH</fullName>
    </alternativeName>
</protein>
<evidence type="ECO:0000256" key="1">
    <source>
        <dbReference type="ARBA" id="ARBA00010396"/>
    </source>
</evidence>
<dbReference type="GO" id="GO:0070475">
    <property type="term" value="P:rRNA base methylation"/>
    <property type="evidence" value="ECO:0007669"/>
    <property type="project" value="UniProtKB-UniRule"/>
</dbReference>
<keyword evidence="8" id="KW-1185">Reference proteome</keyword>